<gene>
    <name evidence="1" type="ORF">HNR38_001207</name>
</gene>
<evidence type="ECO:0000313" key="1">
    <source>
        <dbReference type="EMBL" id="MBB5320735.1"/>
    </source>
</evidence>
<reference evidence="1 2" key="1">
    <citation type="submission" date="2020-08" db="EMBL/GenBank/DDBJ databases">
        <title>Genomic Encyclopedia of Type Strains, Phase IV (KMG-IV): sequencing the most valuable type-strain genomes for metagenomic binning, comparative biology and taxonomic classification.</title>
        <authorList>
            <person name="Goeker M."/>
        </authorList>
    </citation>
    <scope>NUCLEOTIDE SEQUENCE [LARGE SCALE GENOMIC DNA]</scope>
    <source>
        <strain evidence="1 2">DSM 22359</strain>
    </source>
</reference>
<keyword evidence="2" id="KW-1185">Reference proteome</keyword>
<comment type="caution">
    <text evidence="1">The sequence shown here is derived from an EMBL/GenBank/DDBJ whole genome shotgun (WGS) entry which is preliminary data.</text>
</comment>
<dbReference type="Pfam" id="PF06804">
    <property type="entry name" value="Lipoprotein_18"/>
    <property type="match status" value="1"/>
</dbReference>
<dbReference type="AlphaFoldDB" id="A0A840UE71"/>
<sequence length="364" mass="39844">MQVLSGARSKTLSVSRPLAGILFFSALAGCSLVEDRSERYVSAPEGEMIEVPEGADASRIGQAMPIRNISTSDTRRYYPSELPTPPDMTSEILDENYVIEELDGRAWLLVNEVPGQLWPAVSAWMNETGLGVAEQSPQAGVLQSELANFSKRSRDLLGLPGEPSADEDRVVVQARLTPGVRRKTTEIRVRKLTLESSPEGLLPWDERASVSDQALAQQKELLSGLSTFLQGRENSKSVSRAASDMISRPQVSLMKHNDVPLAMRVELGYDRAWAELSRSLEASDVAVVDMNREEGWFRVDFRTADERGGGWLSSLGSSPELVHTHTVDVKGGADAVLVTVDRSDDYTGDHSSGDLLTLLFDDLN</sequence>
<dbReference type="Gene3D" id="3.30.310.170">
    <property type="entry name" value="Outer membrane protein assembly factor BamC"/>
    <property type="match status" value="1"/>
</dbReference>
<name>A0A840UE71_9GAMM</name>
<dbReference type="RefSeq" id="WP_183700770.1">
    <property type="nucleotide sequence ID" value="NZ_JACHFE010000002.1"/>
</dbReference>
<evidence type="ECO:0000313" key="2">
    <source>
        <dbReference type="Proteomes" id="UP000591735"/>
    </source>
</evidence>
<dbReference type="InterPro" id="IPR010653">
    <property type="entry name" value="NlpB/DapX"/>
</dbReference>
<protein>
    <submittedName>
        <fullName evidence="1">Outer membrane protein assembly factor BamC</fullName>
    </submittedName>
</protein>
<proteinExistence type="predicted"/>
<organism evidence="1 2">
    <name type="scientific">Marinobacter oulmenensis</name>
    <dbReference type="NCBI Taxonomy" id="643747"/>
    <lineage>
        <taxon>Bacteria</taxon>
        <taxon>Pseudomonadati</taxon>
        <taxon>Pseudomonadota</taxon>
        <taxon>Gammaproteobacteria</taxon>
        <taxon>Pseudomonadales</taxon>
        <taxon>Marinobacteraceae</taxon>
        <taxon>Marinobacter</taxon>
    </lineage>
</organism>
<dbReference type="Proteomes" id="UP000591735">
    <property type="component" value="Unassembled WGS sequence"/>
</dbReference>
<dbReference type="InterPro" id="IPR042268">
    <property type="entry name" value="BamC_C"/>
</dbReference>
<dbReference type="EMBL" id="JACHFE010000002">
    <property type="protein sequence ID" value="MBB5320735.1"/>
    <property type="molecule type" value="Genomic_DNA"/>
</dbReference>
<accession>A0A840UE71</accession>